<organism evidence="1 2">
    <name type="scientific">Trifolium medium</name>
    <dbReference type="NCBI Taxonomy" id="97028"/>
    <lineage>
        <taxon>Eukaryota</taxon>
        <taxon>Viridiplantae</taxon>
        <taxon>Streptophyta</taxon>
        <taxon>Embryophyta</taxon>
        <taxon>Tracheophyta</taxon>
        <taxon>Spermatophyta</taxon>
        <taxon>Magnoliopsida</taxon>
        <taxon>eudicotyledons</taxon>
        <taxon>Gunneridae</taxon>
        <taxon>Pentapetalae</taxon>
        <taxon>rosids</taxon>
        <taxon>fabids</taxon>
        <taxon>Fabales</taxon>
        <taxon>Fabaceae</taxon>
        <taxon>Papilionoideae</taxon>
        <taxon>50 kb inversion clade</taxon>
        <taxon>NPAAA clade</taxon>
        <taxon>Hologalegina</taxon>
        <taxon>IRL clade</taxon>
        <taxon>Trifolieae</taxon>
        <taxon>Trifolium</taxon>
    </lineage>
</organism>
<protein>
    <submittedName>
        <fullName evidence="1">Uncharacterized protein</fullName>
    </submittedName>
</protein>
<feature type="non-terminal residue" evidence="1">
    <location>
        <position position="9"/>
    </location>
</feature>
<proteinExistence type="predicted"/>
<keyword evidence="2" id="KW-1185">Reference proteome</keyword>
<reference evidence="1 2" key="1">
    <citation type="journal article" date="2018" name="Front. Plant Sci.">
        <title>Red Clover (Trifolium pratense) and Zigzag Clover (T. medium) - A Picture of Genomic Similarities and Differences.</title>
        <authorList>
            <person name="Dluhosova J."/>
            <person name="Istvanek J."/>
            <person name="Nedelnik J."/>
            <person name="Repkova J."/>
        </authorList>
    </citation>
    <scope>NUCLEOTIDE SEQUENCE [LARGE SCALE GENOMIC DNA]</scope>
    <source>
        <strain evidence="2">cv. 10/8</strain>
        <tissue evidence="1">Leaf</tissue>
    </source>
</reference>
<evidence type="ECO:0000313" key="2">
    <source>
        <dbReference type="Proteomes" id="UP000265520"/>
    </source>
</evidence>
<accession>A0A392S8V2</accession>
<dbReference type="EMBL" id="LXQA010333048">
    <property type="protein sequence ID" value="MCI44614.1"/>
    <property type="molecule type" value="Genomic_DNA"/>
</dbReference>
<sequence length="9" mass="971">MPVGRSLVL</sequence>
<comment type="caution">
    <text evidence="1">The sequence shown here is derived from an EMBL/GenBank/DDBJ whole genome shotgun (WGS) entry which is preliminary data.</text>
</comment>
<dbReference type="Proteomes" id="UP000265520">
    <property type="component" value="Unassembled WGS sequence"/>
</dbReference>
<evidence type="ECO:0000313" key="1">
    <source>
        <dbReference type="EMBL" id="MCI44614.1"/>
    </source>
</evidence>
<name>A0A392S8V2_9FABA</name>